<dbReference type="AlphaFoldDB" id="A0A840VEZ9"/>
<keyword evidence="4 5" id="KW-0472">Membrane</keyword>
<feature type="transmembrane region" description="Helical" evidence="5">
    <location>
        <begin position="172"/>
        <end position="196"/>
    </location>
</feature>
<keyword evidence="8" id="KW-1185">Reference proteome</keyword>
<feature type="transmembrane region" description="Helical" evidence="5">
    <location>
        <begin position="112"/>
        <end position="132"/>
    </location>
</feature>
<dbReference type="EMBL" id="JACHFJ010000017">
    <property type="protein sequence ID" value="MBB5374408.1"/>
    <property type="molecule type" value="Genomic_DNA"/>
</dbReference>
<feature type="transmembrane region" description="Helical" evidence="5">
    <location>
        <begin position="251"/>
        <end position="272"/>
    </location>
</feature>
<feature type="domain" description="Major facilitator superfamily (MFS) profile" evidence="6">
    <location>
        <begin position="22"/>
        <end position="434"/>
    </location>
</feature>
<feature type="transmembrane region" description="Helical" evidence="5">
    <location>
        <begin position="20"/>
        <end position="47"/>
    </location>
</feature>
<dbReference type="Pfam" id="PF07690">
    <property type="entry name" value="MFS_1"/>
    <property type="match status" value="1"/>
</dbReference>
<dbReference type="PROSITE" id="PS00217">
    <property type="entry name" value="SUGAR_TRANSPORT_2"/>
    <property type="match status" value="1"/>
</dbReference>
<evidence type="ECO:0000259" key="6">
    <source>
        <dbReference type="PROSITE" id="PS50850"/>
    </source>
</evidence>
<dbReference type="SUPFAM" id="SSF103473">
    <property type="entry name" value="MFS general substrate transporter"/>
    <property type="match status" value="1"/>
</dbReference>
<comment type="subcellular location">
    <subcellularLocation>
        <location evidence="1">Membrane</location>
        <topology evidence="1">Multi-pass membrane protein</topology>
    </subcellularLocation>
</comment>
<dbReference type="RefSeq" id="WP_183267428.1">
    <property type="nucleotide sequence ID" value="NZ_JACHFJ010000017.1"/>
</dbReference>
<dbReference type="Proteomes" id="UP000553706">
    <property type="component" value="Unassembled WGS sequence"/>
</dbReference>
<feature type="transmembrane region" description="Helical" evidence="5">
    <location>
        <begin position="144"/>
        <end position="166"/>
    </location>
</feature>
<dbReference type="GO" id="GO:0005886">
    <property type="term" value="C:plasma membrane"/>
    <property type="evidence" value="ECO:0007669"/>
    <property type="project" value="TreeGrafter"/>
</dbReference>
<sequence>MRIVNVSEVIDQHGLTTFQILVVSLCFLIVAIEGFDTASIGFLAPAIRQEWGLTAPEMAPLFGCGLFGLMAGAFVFGPISDRFGRKISLIICVLFFGVASLAAAHAQSLLPLVALRFLTGVGIGGAMPNAITLTSEYCSERHRLFLVTGMFCGFTIGSALGGIASAHMVGAYGWRSVLLLGGILPIVLVPFLVGFLPESVRYLVLREKALARVATILKHISSTDDYSNVRFVVTEGKSHGLPVGHLFKPELVVGTLLLWLAFFCSLLVIYLLSSWLPTLIKSTGTTLETASIITAMFQVGGTLGAVILGWLMDRFNPQYVLAVCYATAAIFIAAIGSLTTSTFALAAVVLLAGFCISGSQVGANALAASFYPTDCRATGVSWANGVGRIGSVVGSMSGGALIAMQLPLSAVFVVVGFPALIGGAVMLIFGKHRAPRGR</sequence>
<dbReference type="InterPro" id="IPR036259">
    <property type="entry name" value="MFS_trans_sf"/>
</dbReference>
<organism evidence="7 8">
    <name type="scientific">Acidocella aromatica</name>
    <dbReference type="NCBI Taxonomy" id="1303579"/>
    <lineage>
        <taxon>Bacteria</taxon>
        <taxon>Pseudomonadati</taxon>
        <taxon>Pseudomonadota</taxon>
        <taxon>Alphaproteobacteria</taxon>
        <taxon>Acetobacterales</taxon>
        <taxon>Acidocellaceae</taxon>
        <taxon>Acidocella</taxon>
    </lineage>
</organism>
<name>A0A840VEZ9_9PROT</name>
<feature type="transmembrane region" description="Helical" evidence="5">
    <location>
        <begin position="87"/>
        <end position="106"/>
    </location>
</feature>
<protein>
    <submittedName>
        <fullName evidence="7">AAHS family 4-hydroxybenzoate transporter-like MFS transporter</fullName>
    </submittedName>
</protein>
<dbReference type="PROSITE" id="PS50850">
    <property type="entry name" value="MFS"/>
    <property type="match status" value="1"/>
</dbReference>
<feature type="transmembrane region" description="Helical" evidence="5">
    <location>
        <begin position="410"/>
        <end position="429"/>
    </location>
</feature>
<evidence type="ECO:0000256" key="4">
    <source>
        <dbReference type="ARBA" id="ARBA00023136"/>
    </source>
</evidence>
<dbReference type="PANTHER" id="PTHR23508:SF10">
    <property type="entry name" value="CARBOXYLIC ACID TRANSPORTER PROTEIN HOMOLOG"/>
    <property type="match status" value="1"/>
</dbReference>
<dbReference type="CDD" id="cd17365">
    <property type="entry name" value="MFS_PcaK_like"/>
    <property type="match status" value="1"/>
</dbReference>
<feature type="transmembrane region" description="Helical" evidence="5">
    <location>
        <begin position="382"/>
        <end position="404"/>
    </location>
</feature>
<feature type="transmembrane region" description="Helical" evidence="5">
    <location>
        <begin position="319"/>
        <end position="338"/>
    </location>
</feature>
<dbReference type="PANTHER" id="PTHR23508">
    <property type="entry name" value="CARBOXYLIC ACID TRANSPORTER PROTEIN HOMOLOG"/>
    <property type="match status" value="1"/>
</dbReference>
<keyword evidence="2 5" id="KW-0812">Transmembrane</keyword>
<reference evidence="7 8" key="1">
    <citation type="submission" date="2020-08" db="EMBL/GenBank/DDBJ databases">
        <title>Genomic Encyclopedia of Type Strains, Phase IV (KMG-IV): sequencing the most valuable type-strain genomes for metagenomic binning, comparative biology and taxonomic classification.</title>
        <authorList>
            <person name="Goeker M."/>
        </authorList>
    </citation>
    <scope>NUCLEOTIDE SEQUENCE [LARGE SCALE GENOMIC DNA]</scope>
    <source>
        <strain evidence="7 8">DSM 27026</strain>
    </source>
</reference>
<dbReference type="InterPro" id="IPR020846">
    <property type="entry name" value="MFS_dom"/>
</dbReference>
<comment type="caution">
    <text evidence="7">The sequence shown here is derived from an EMBL/GenBank/DDBJ whole genome shotgun (WGS) entry which is preliminary data.</text>
</comment>
<dbReference type="GO" id="GO:0046943">
    <property type="term" value="F:carboxylic acid transmembrane transporter activity"/>
    <property type="evidence" value="ECO:0007669"/>
    <property type="project" value="TreeGrafter"/>
</dbReference>
<evidence type="ECO:0000256" key="1">
    <source>
        <dbReference type="ARBA" id="ARBA00004141"/>
    </source>
</evidence>
<evidence type="ECO:0000256" key="3">
    <source>
        <dbReference type="ARBA" id="ARBA00022989"/>
    </source>
</evidence>
<gene>
    <name evidence="7" type="ORF">HNP71_002682</name>
</gene>
<feature type="transmembrane region" description="Helical" evidence="5">
    <location>
        <begin position="292"/>
        <end position="312"/>
    </location>
</feature>
<evidence type="ECO:0000256" key="5">
    <source>
        <dbReference type="SAM" id="Phobius"/>
    </source>
</evidence>
<dbReference type="Gene3D" id="1.20.1250.20">
    <property type="entry name" value="MFS general substrate transporter like domains"/>
    <property type="match status" value="2"/>
</dbReference>
<keyword evidence="3 5" id="KW-1133">Transmembrane helix</keyword>
<accession>A0A840VEZ9</accession>
<dbReference type="InterPro" id="IPR011701">
    <property type="entry name" value="MFS"/>
</dbReference>
<proteinExistence type="predicted"/>
<feature type="transmembrane region" description="Helical" evidence="5">
    <location>
        <begin position="59"/>
        <end position="80"/>
    </location>
</feature>
<evidence type="ECO:0000313" key="7">
    <source>
        <dbReference type="EMBL" id="MBB5374408.1"/>
    </source>
</evidence>
<dbReference type="InterPro" id="IPR005829">
    <property type="entry name" value="Sugar_transporter_CS"/>
</dbReference>
<feature type="transmembrane region" description="Helical" evidence="5">
    <location>
        <begin position="344"/>
        <end position="370"/>
    </location>
</feature>
<evidence type="ECO:0000256" key="2">
    <source>
        <dbReference type="ARBA" id="ARBA00022692"/>
    </source>
</evidence>
<evidence type="ECO:0000313" key="8">
    <source>
        <dbReference type="Proteomes" id="UP000553706"/>
    </source>
</evidence>